<dbReference type="EMBL" id="GECU01020501">
    <property type="protein sequence ID" value="JAS87205.1"/>
    <property type="molecule type" value="Transcribed_RNA"/>
</dbReference>
<sequence>CVSVGVSVCSARPCVNWQLGYLKERYTLDVTVEYLKDPTCDLLYVCGSLLTTNQTQGSEQGCRDLKFIKCPWPRWLADKITSHGAQDYPRCGNEGAGSCTAAACQESFFLHSFLTAALSPPSGRQWWTP</sequence>
<gene>
    <name evidence="1" type="ORF">g.37699</name>
</gene>
<name>A0A1B6IJW5_9HEMI</name>
<protein>
    <submittedName>
        <fullName evidence="1">Uncharacterized protein</fullName>
    </submittedName>
</protein>
<evidence type="ECO:0000313" key="1">
    <source>
        <dbReference type="EMBL" id="JAS87205.1"/>
    </source>
</evidence>
<accession>A0A1B6IJW5</accession>
<dbReference type="AlphaFoldDB" id="A0A1B6IJW5"/>
<proteinExistence type="predicted"/>
<feature type="non-terminal residue" evidence="1">
    <location>
        <position position="1"/>
    </location>
</feature>
<reference evidence="1" key="1">
    <citation type="submission" date="2015-11" db="EMBL/GenBank/DDBJ databases">
        <title>De novo transcriptome assembly of four potential Pierce s Disease insect vectors from Arizona vineyards.</title>
        <authorList>
            <person name="Tassone E.E."/>
        </authorList>
    </citation>
    <scope>NUCLEOTIDE SEQUENCE</scope>
</reference>
<organism evidence="1">
    <name type="scientific">Homalodisca liturata</name>
    <dbReference type="NCBI Taxonomy" id="320908"/>
    <lineage>
        <taxon>Eukaryota</taxon>
        <taxon>Metazoa</taxon>
        <taxon>Ecdysozoa</taxon>
        <taxon>Arthropoda</taxon>
        <taxon>Hexapoda</taxon>
        <taxon>Insecta</taxon>
        <taxon>Pterygota</taxon>
        <taxon>Neoptera</taxon>
        <taxon>Paraneoptera</taxon>
        <taxon>Hemiptera</taxon>
        <taxon>Auchenorrhyncha</taxon>
        <taxon>Membracoidea</taxon>
        <taxon>Cicadellidae</taxon>
        <taxon>Cicadellinae</taxon>
        <taxon>Proconiini</taxon>
        <taxon>Homalodisca</taxon>
    </lineage>
</organism>